<keyword evidence="1" id="KW-0175">Coiled coil</keyword>
<reference evidence="2 3" key="1">
    <citation type="submission" date="2015-08" db="EMBL/GenBank/DDBJ databases">
        <title>Next Generation Sequencing and Analysis of the Genome of Puccinia sorghi L Schw, the Causal Agent of Maize Common Rust.</title>
        <authorList>
            <person name="Rochi L."/>
            <person name="Burguener G."/>
            <person name="Darino M."/>
            <person name="Turjanski A."/>
            <person name="Kreff E."/>
            <person name="Dieguez M.J."/>
            <person name="Sacco F."/>
        </authorList>
    </citation>
    <scope>NUCLEOTIDE SEQUENCE [LARGE SCALE GENOMIC DNA]</scope>
    <source>
        <strain evidence="2 3">RO10H11247</strain>
    </source>
</reference>
<gene>
    <name evidence="2" type="ORF">VP01_2140g2</name>
</gene>
<accession>A0A0L6V9N4</accession>
<dbReference type="AlphaFoldDB" id="A0A0L6V9N4"/>
<proteinExistence type="predicted"/>
<protein>
    <submittedName>
        <fullName evidence="2">Uncharacterized protein</fullName>
    </submittedName>
</protein>
<sequence>MIIILNYKRIKCIVQGTKYKMLRLCLAAAYYMYTGHMKFLNDVSTTMKCWKDVSTGLLVRTENKNITELLKEFQDKEMKKEEKKREKKEERVERTYEISEGCEDGVMKLCTNNEERTLSTYWCRKRAHKRGDLNKSYVEPNWRTNKLCLTNLSSAITLTMLVACFGIKYHTLEEYENIFSEITNRKRSNITKIPDVTCHQVIFPLYSARKNCTTCGISGMVILLLFLTGKKTSDMFEFLNWHCKKKLAQLPAVDMQDAPAKLPSKLHMFSYVDMLEQSLCTSLFCSGTNYKSCNLFFQLQETPLFHKFLWFQIEGKPSLILFLKKMKQCASWISCGELPPINFMRFGSKQMGKLEKLCIFQQETLQSVESKNAINQVLDPHSSLLQMIEFYGNLCKVEYNAQWCLFLKKENPLYAHCLPFFMNFFTETHLNEVPNTKLTQLTICFCQLTHLTHFTHEISLKQNWNRGFEIYQIHNLKPKSKIIPVETCSWVLNQVSIPDLAPNTKNPHPLSVLSWVLHNTSHPKFVLGCQAWHPYHLISLNHILHIHTYLYISTEKNSTPAEPPLLDYEEIQTESDCKFLFCKTFNYIAKIFKYVICLSKSMRIKFLEPPRLEVYSWIESQPDTTIQSHTHLTIPTASRFTSKEEVTEKRG</sequence>
<dbReference type="Proteomes" id="UP000037035">
    <property type="component" value="Unassembled WGS sequence"/>
</dbReference>
<keyword evidence="3" id="KW-1185">Reference proteome</keyword>
<dbReference type="EMBL" id="LAVV01006993">
    <property type="protein sequence ID" value="KNZ57501.1"/>
    <property type="molecule type" value="Genomic_DNA"/>
</dbReference>
<dbReference type="VEuPathDB" id="FungiDB:VP01_2140g2"/>
<evidence type="ECO:0000313" key="3">
    <source>
        <dbReference type="Proteomes" id="UP000037035"/>
    </source>
</evidence>
<evidence type="ECO:0000313" key="2">
    <source>
        <dbReference type="EMBL" id="KNZ57501.1"/>
    </source>
</evidence>
<feature type="coiled-coil region" evidence="1">
    <location>
        <begin position="63"/>
        <end position="98"/>
    </location>
</feature>
<comment type="caution">
    <text evidence="2">The sequence shown here is derived from an EMBL/GenBank/DDBJ whole genome shotgun (WGS) entry which is preliminary data.</text>
</comment>
<evidence type="ECO:0000256" key="1">
    <source>
        <dbReference type="SAM" id="Coils"/>
    </source>
</evidence>
<organism evidence="2 3">
    <name type="scientific">Puccinia sorghi</name>
    <dbReference type="NCBI Taxonomy" id="27349"/>
    <lineage>
        <taxon>Eukaryota</taxon>
        <taxon>Fungi</taxon>
        <taxon>Dikarya</taxon>
        <taxon>Basidiomycota</taxon>
        <taxon>Pucciniomycotina</taxon>
        <taxon>Pucciniomycetes</taxon>
        <taxon>Pucciniales</taxon>
        <taxon>Pucciniaceae</taxon>
        <taxon>Puccinia</taxon>
    </lineage>
</organism>
<name>A0A0L6V9N4_9BASI</name>